<dbReference type="PIRSF" id="PIRSF036794">
    <property type="entry name" value="UCP_erythr_ester"/>
    <property type="match status" value="1"/>
</dbReference>
<keyword evidence="1" id="KW-0378">Hydrolase</keyword>
<gene>
    <name evidence="1" type="ORF">ACFP2T_00310</name>
</gene>
<protein>
    <submittedName>
        <fullName evidence="1">Erythromycin esterase family protein</fullName>
        <ecNumber evidence="1">3.1.1.-</ecNumber>
    </submittedName>
</protein>
<dbReference type="Pfam" id="PF05139">
    <property type="entry name" value="Erythro_esteras"/>
    <property type="match status" value="1"/>
</dbReference>
<comment type="caution">
    <text evidence="1">The sequence shown here is derived from an EMBL/GenBank/DDBJ whole genome shotgun (WGS) entry which is preliminary data.</text>
</comment>
<dbReference type="SUPFAM" id="SSF159501">
    <property type="entry name" value="EreA/ChaN-like"/>
    <property type="match status" value="1"/>
</dbReference>
<dbReference type="GO" id="GO:0016787">
    <property type="term" value="F:hydrolase activity"/>
    <property type="evidence" value="ECO:0007669"/>
    <property type="project" value="UniProtKB-KW"/>
</dbReference>
<dbReference type="EMBL" id="JBHSPR010000001">
    <property type="protein sequence ID" value="MFC6014639.1"/>
    <property type="molecule type" value="Genomic_DNA"/>
</dbReference>
<dbReference type="CDD" id="cd14728">
    <property type="entry name" value="Ere-like"/>
    <property type="match status" value="1"/>
</dbReference>
<dbReference type="InterPro" id="IPR007815">
    <property type="entry name" value="Emycin_Estase"/>
</dbReference>
<accession>A0ABW1JYR4</accession>
<evidence type="ECO:0000313" key="2">
    <source>
        <dbReference type="Proteomes" id="UP001596203"/>
    </source>
</evidence>
<dbReference type="Gene3D" id="3.30.1870.10">
    <property type="entry name" value="EreA-like, domain 2"/>
    <property type="match status" value="1"/>
</dbReference>
<evidence type="ECO:0000313" key="1">
    <source>
        <dbReference type="EMBL" id="MFC6014639.1"/>
    </source>
</evidence>
<dbReference type="PANTHER" id="PTHR31299:SF0">
    <property type="entry name" value="ESTERASE, PUTATIVE (AFU_ORTHOLOGUE AFUA_1G05850)-RELATED"/>
    <property type="match status" value="1"/>
</dbReference>
<dbReference type="EC" id="3.1.1.-" evidence="1"/>
<name>A0ABW1JYR4_9ACTN</name>
<dbReference type="Proteomes" id="UP001596203">
    <property type="component" value="Unassembled WGS sequence"/>
</dbReference>
<proteinExistence type="predicted"/>
<reference evidence="2" key="1">
    <citation type="journal article" date="2019" name="Int. J. Syst. Evol. Microbiol.">
        <title>The Global Catalogue of Microorganisms (GCM) 10K type strain sequencing project: providing services to taxonomists for standard genome sequencing and annotation.</title>
        <authorList>
            <consortium name="The Broad Institute Genomics Platform"/>
            <consortium name="The Broad Institute Genome Sequencing Center for Infectious Disease"/>
            <person name="Wu L."/>
            <person name="Ma J."/>
        </authorList>
    </citation>
    <scope>NUCLEOTIDE SEQUENCE [LARGE SCALE GENOMIC DNA]</scope>
    <source>
        <strain evidence="2">ZS-35-S2</strain>
    </source>
</reference>
<dbReference type="InterPro" id="IPR014622">
    <property type="entry name" value="UCP036794_erythomycin"/>
</dbReference>
<organism evidence="1 2">
    <name type="scientific">Plantactinospora solaniradicis</name>
    <dbReference type="NCBI Taxonomy" id="1723736"/>
    <lineage>
        <taxon>Bacteria</taxon>
        <taxon>Bacillati</taxon>
        <taxon>Actinomycetota</taxon>
        <taxon>Actinomycetes</taxon>
        <taxon>Micromonosporales</taxon>
        <taxon>Micromonosporaceae</taxon>
        <taxon>Plantactinospora</taxon>
    </lineage>
</organism>
<dbReference type="Gene3D" id="3.40.1660.10">
    <property type="entry name" value="EreA-like (biosynthetic domain)"/>
    <property type="match status" value="1"/>
</dbReference>
<dbReference type="Gene3D" id="1.20.1440.30">
    <property type="entry name" value="Biosynthetic Protein domain"/>
    <property type="match status" value="1"/>
</dbReference>
<keyword evidence="2" id="KW-1185">Reference proteome</keyword>
<dbReference type="RefSeq" id="WP_377416002.1">
    <property type="nucleotide sequence ID" value="NZ_JBHSPR010000001.1"/>
</dbReference>
<dbReference type="InterPro" id="IPR052036">
    <property type="entry name" value="Hydrolase/PRTase-associated"/>
</dbReference>
<sequence>MTGHPSIHDAGWALAADNRDGGDGGLGTAPTEFLRSLATRPRLLGLGEPTHGEEAFPELRNQLFRHLVQHEGYRSIAIESDCLAGLLVDGFVADGVGSLDGVIRHGFSHGFGNSEASRELVEWMRCYNRDRPAVDRLRFFGFDAPIELASAASPQAALIALHGYLASHVDTDLIPCTADAIIELTGDDERWTNPEAAMDPTRSVGSSTDVTELRLVTDDLLALLVSQSPHLIARTSYEEWWRARLHGRTGAGLLRYHAGMAENSPARVARLLGVRDAMMADNLNAIMENQARRGPTLVFAHNSHLRKDPSRWELPPGWGALAGRTLQWWSAGAIVHAQVGDQYAFLASALGVARHQGLDVPPADTLEGVLAALPEDRYVMNSARLADALRGAEVSVTTRTDTSTNHGYFPLDPDHLEDTDGVIFIKEITEARA</sequence>
<dbReference type="PANTHER" id="PTHR31299">
    <property type="entry name" value="ESTERASE, PUTATIVE (AFU_ORTHOLOGUE AFUA_1G05850)-RELATED"/>
    <property type="match status" value="1"/>
</dbReference>